<evidence type="ECO:0000313" key="1">
    <source>
        <dbReference type="EMBL" id="KAJ0170091.1"/>
    </source>
</evidence>
<name>A0ACC1CF33_9NEOP</name>
<keyword evidence="2" id="KW-1185">Reference proteome</keyword>
<reference evidence="1 2" key="1">
    <citation type="journal article" date="2021" name="Front. Genet.">
        <title>Chromosome-Level Genome Assembly Reveals Significant Gene Expansion in the Toll and IMD Signaling Pathways of Dendrolimus kikuchii.</title>
        <authorList>
            <person name="Zhou J."/>
            <person name="Wu P."/>
            <person name="Xiong Z."/>
            <person name="Liu N."/>
            <person name="Zhao N."/>
            <person name="Ji M."/>
            <person name="Qiu Y."/>
            <person name="Yang B."/>
        </authorList>
    </citation>
    <scope>NUCLEOTIDE SEQUENCE [LARGE SCALE GENOMIC DNA]</scope>
    <source>
        <strain evidence="1">Ann1</strain>
    </source>
</reference>
<comment type="caution">
    <text evidence="1">The sequence shown here is derived from an EMBL/GenBank/DDBJ whole genome shotgun (WGS) entry which is preliminary data.</text>
</comment>
<gene>
    <name evidence="1" type="ORF">K1T71_014697</name>
</gene>
<dbReference type="EMBL" id="CM034415">
    <property type="protein sequence ID" value="KAJ0170091.1"/>
    <property type="molecule type" value="Genomic_DNA"/>
</dbReference>
<evidence type="ECO:0000313" key="2">
    <source>
        <dbReference type="Proteomes" id="UP000824533"/>
    </source>
</evidence>
<organism evidence="1 2">
    <name type="scientific">Dendrolimus kikuchii</name>
    <dbReference type="NCBI Taxonomy" id="765133"/>
    <lineage>
        <taxon>Eukaryota</taxon>
        <taxon>Metazoa</taxon>
        <taxon>Ecdysozoa</taxon>
        <taxon>Arthropoda</taxon>
        <taxon>Hexapoda</taxon>
        <taxon>Insecta</taxon>
        <taxon>Pterygota</taxon>
        <taxon>Neoptera</taxon>
        <taxon>Endopterygota</taxon>
        <taxon>Lepidoptera</taxon>
        <taxon>Glossata</taxon>
        <taxon>Ditrysia</taxon>
        <taxon>Bombycoidea</taxon>
        <taxon>Lasiocampidae</taxon>
        <taxon>Dendrolimus</taxon>
    </lineage>
</organism>
<proteinExistence type="predicted"/>
<dbReference type="Proteomes" id="UP000824533">
    <property type="component" value="Linkage Group LG29"/>
</dbReference>
<accession>A0ACC1CF33</accession>
<protein>
    <submittedName>
        <fullName evidence="1">Uncharacterized protein</fullName>
    </submittedName>
</protein>
<sequence length="1606" mass="182543">MRESTVVHGFTAAENLGRLRNCLKGEAREHVSGLLYTATDPAVIMKTLEQTYGRPEIIIDRALEEIKKLPRSGSSASELNTLATKLQNIVTSISCVDNRGYLLNPMLARQVIDKLSLPLQVKWWDFAEQSTGEGEPEIVRLSRFLMGEADKAMRHSYSTPSRSTTDMNVARETRAKPPRINERRRVYTTSAEKKDVCHCCGEGHLTTQCGRLAAMTVPERWKWAKEARICFLCLRSKHQRFRCGAKKCGVNECREPHHALLHLRKDAEAVREPTERKESAGKPTRNEESVMTASAHKANTNEKVLLKVCPITVKGRNGEEVSTYALLDEGSTITLVDEEIAAKIGADGPKRPLNIHGINSSQREAQSRMVSLAVRGKEQPHYHQIKARTVKKLTLGNHSVRREVVQQLRHLKTLREDDVCYENVKPRVLIGADNWHLIVTRKLLAGKKNQPAASLTLLGWTVHGSAPRGVVMSQGIDRVLHIRSWQGDGSRDELFEMVKSHFDMDALGISSKKKPVAEEERALKIFSDTVRKVDGRFEVGLPWREDVVSMPSSYDMAIQRLRGIERKMDRSPQFREAYTTQVNKLLDKGYAEPCEEGHVVNGRTWYVPHFAVTNPNKPGKVRLVFDAAARSDGVCLNDVLLDGPDLLQALYGILFRFREGKIAVTADIREMFLRVKIRRKDRTVQHFLWRGDDRRGIPRRYVMTSMIFGARSSPFLAHSVRNRNAEDNKETHPRAYLAITQNHYMDDWVQSFADEAEAARTIAEVREVHGKAGFELAGWDSNREHLMIDIPEEDRARQPKELGANAHPYGKTLGVLWIPETDELAFNTMMPRVPEDIRDGSRTPTKREALGMVMSLFDPLGLLSPYTVRAKITLQKLWRIKLGWDEPLPEEEAREFEEWIQDLDSIKELRLPRCYGRDEDVVNTELHIFTDASEQAYAAAAYWRFERRDGSVSVALIAGKAKVAPMKAQSIPRMELQAALIGARLAAEIRREHGFEPRDVTFWSDSKTVLHWVRNDSARYTPFVAHRLGEIGELTEPGQWRWVPTKENVADDATRIGGSILKTDDRWFVGPGFLYGPRNEWPKELPANDETTEVLVNFATDAEPFIDATRFSTYGKLLRATAYALTFIDMCRRKTKSMEARHTEEAERLLVRQAQRESFSEDYERLKRGERVKRGSRLHKLDPEYGGDGIIRLNGRIKAAPLAELVRSPPILDGAHHITRLMIRQEHEAHHHVGTEHIVNNMRQKYWILRLRPAARHVMHQCINCRLRKTAPTVPVKGDLPRDRLAAYTRPFSNCGVDCFGPMWVTIGRRREKRWGMLFTCLVTRAVHIELIASLSTDSAIMAIRRMGARRGWPKTMWSDNGTNFHGADAELRTAHARWVQEAPSYVKKRPLAWRYIDPGAPNQGGAWERLIRTVKTALHATLAEQAPKEEVLITTMAEIEHTVNSRPLTHVSVSAEDEDALTPNHFLIGSATGLPITGVTEIADRKTWFASQALADKFWTRWLREYLPTLAARDDVRRKEERVHVGDVVIIADGLLPRNVWPRGVVERTYIGPDNVVRSAEVRTKGGIFRRPVRRLIVLTKEDGSEDLRRGEDVADRITPLTSPP</sequence>